<evidence type="ECO:0000256" key="2">
    <source>
        <dbReference type="SAM" id="Phobius"/>
    </source>
</evidence>
<sequence length="264" mass="29456">MTELEPNKKEQRELELDDLLISSSDDANELKSNGSKKIVLLSAIGVLLFAIVILVVYMLQGDSKKQESQIEAQRPLERIEQRTPNTQTSNIQTNDFGQEPIRENANADDQFQRIIEQIKAEQAKQGVQNLPKAPESKQVAETKAAQPADPLAPAKSQTKPQATKESPKQNPADSFKNVKTSDPSMQGSEATKGFYVQVGSFSKFSPNKQLLGVIESNKLSYRMQKSGDNNRLLIGPFTSKQEAQSKLNEIREKINKDAFIKEIR</sequence>
<dbReference type="RefSeq" id="WP_221531516.1">
    <property type="nucleotide sequence ID" value="NZ_JAIGYP010000002.1"/>
</dbReference>
<feature type="domain" description="SPOR" evidence="3">
    <location>
        <begin position="188"/>
        <end position="263"/>
    </location>
</feature>
<dbReference type="EMBL" id="JAIGYQ010000002">
    <property type="protein sequence ID" value="MBX7490313.1"/>
    <property type="molecule type" value="Genomic_DNA"/>
</dbReference>
<keyword evidence="2" id="KW-0472">Membrane</keyword>
<dbReference type="Proteomes" id="UP000700059">
    <property type="component" value="Unassembled WGS sequence"/>
</dbReference>
<keyword evidence="2" id="KW-0812">Transmembrane</keyword>
<protein>
    <submittedName>
        <fullName evidence="4">SPOR domain-containing protein</fullName>
    </submittedName>
</protein>
<feature type="region of interest" description="Disordered" evidence="1">
    <location>
        <begin position="125"/>
        <end position="188"/>
    </location>
</feature>
<dbReference type="InterPro" id="IPR007730">
    <property type="entry name" value="SPOR-like_dom"/>
</dbReference>
<feature type="compositionally biased region" description="Basic and acidic residues" evidence="1">
    <location>
        <begin position="69"/>
        <end position="81"/>
    </location>
</feature>
<evidence type="ECO:0000256" key="1">
    <source>
        <dbReference type="SAM" id="MobiDB-lite"/>
    </source>
</evidence>
<feature type="compositionally biased region" description="Polar residues" evidence="1">
    <location>
        <begin position="82"/>
        <end position="96"/>
    </location>
</feature>
<comment type="caution">
    <text evidence="4">The sequence shown here is derived from an EMBL/GenBank/DDBJ whole genome shotgun (WGS) entry which is preliminary data.</text>
</comment>
<reference evidence="4 5" key="1">
    <citation type="submission" date="2021-08" db="EMBL/GenBank/DDBJ databases">
        <title>Helicobacter spp. isolated from feces of Anatolian Ground Squirrel (Spermophilus xanthoprymnus) in Turkey.</title>
        <authorList>
            <person name="Aydin F."/>
            <person name="Abay S."/>
            <person name="Kayman T."/>
            <person name="Karakaya E."/>
            <person name="Saticioglu I.B."/>
        </authorList>
    </citation>
    <scope>NUCLEOTIDE SEQUENCE [LARGE SCALE GENOMIC DNA]</scope>
    <source>
        <strain evidence="4 5">Faydin-H70</strain>
    </source>
</reference>
<evidence type="ECO:0000313" key="5">
    <source>
        <dbReference type="Proteomes" id="UP000700059"/>
    </source>
</evidence>
<keyword evidence="5" id="KW-1185">Reference proteome</keyword>
<dbReference type="Pfam" id="PF05036">
    <property type="entry name" value="SPOR"/>
    <property type="match status" value="1"/>
</dbReference>
<name>A0ABS7JLP9_9HELI</name>
<evidence type="ECO:0000259" key="3">
    <source>
        <dbReference type="PROSITE" id="PS51724"/>
    </source>
</evidence>
<feature type="transmembrane region" description="Helical" evidence="2">
    <location>
        <begin position="38"/>
        <end position="59"/>
    </location>
</feature>
<dbReference type="InterPro" id="IPR036680">
    <property type="entry name" value="SPOR-like_sf"/>
</dbReference>
<evidence type="ECO:0000313" key="4">
    <source>
        <dbReference type="EMBL" id="MBX7490313.1"/>
    </source>
</evidence>
<dbReference type="SUPFAM" id="SSF110997">
    <property type="entry name" value="Sporulation related repeat"/>
    <property type="match status" value="1"/>
</dbReference>
<proteinExistence type="predicted"/>
<gene>
    <name evidence="4" type="ORF">K4G57_02315</name>
</gene>
<organism evidence="4 5">
    <name type="scientific">Helicobacter turcicus</name>
    <dbReference type="NCBI Taxonomy" id="2867412"/>
    <lineage>
        <taxon>Bacteria</taxon>
        <taxon>Pseudomonadati</taxon>
        <taxon>Campylobacterota</taxon>
        <taxon>Epsilonproteobacteria</taxon>
        <taxon>Campylobacterales</taxon>
        <taxon>Helicobacteraceae</taxon>
        <taxon>Helicobacter</taxon>
    </lineage>
</organism>
<dbReference type="PROSITE" id="PS51724">
    <property type="entry name" value="SPOR"/>
    <property type="match status" value="1"/>
</dbReference>
<feature type="region of interest" description="Disordered" evidence="1">
    <location>
        <begin position="69"/>
        <end position="100"/>
    </location>
</feature>
<accession>A0ABS7JLP9</accession>
<feature type="compositionally biased region" description="Polar residues" evidence="1">
    <location>
        <begin position="155"/>
        <end position="188"/>
    </location>
</feature>
<keyword evidence="2" id="KW-1133">Transmembrane helix</keyword>
<dbReference type="Gene3D" id="3.30.70.1070">
    <property type="entry name" value="Sporulation related repeat"/>
    <property type="match status" value="1"/>
</dbReference>